<dbReference type="Proteomes" id="UP000251314">
    <property type="component" value="Unassembled WGS sequence"/>
</dbReference>
<evidence type="ECO:0000313" key="5">
    <source>
        <dbReference type="EMBL" id="KAG2959429.1"/>
    </source>
</evidence>
<accession>A0A329REZ3</accession>
<dbReference type="Proteomes" id="UP000760860">
    <property type="component" value="Unassembled WGS sequence"/>
</dbReference>
<evidence type="ECO:0000313" key="7">
    <source>
        <dbReference type="EMBL" id="RAW23275.1"/>
    </source>
</evidence>
<dbReference type="AlphaFoldDB" id="A0A329REZ3"/>
<evidence type="ECO:0000313" key="2">
    <source>
        <dbReference type="EMBL" id="KAG2818117.1"/>
    </source>
</evidence>
<dbReference type="EMBL" id="RCMI01002008">
    <property type="protein sequence ID" value="KAG2879421.1"/>
    <property type="molecule type" value="Genomic_DNA"/>
</dbReference>
<dbReference type="Proteomes" id="UP000735874">
    <property type="component" value="Unassembled WGS sequence"/>
</dbReference>
<comment type="caution">
    <text evidence="7">The sequence shown here is derived from an EMBL/GenBank/DDBJ whole genome shotgun (WGS) entry which is preliminary data.</text>
</comment>
<evidence type="ECO:0000313" key="3">
    <source>
        <dbReference type="EMBL" id="KAG2879421.1"/>
    </source>
</evidence>
<dbReference type="EMBL" id="RCML01002002">
    <property type="protein sequence ID" value="KAG2959429.1"/>
    <property type="molecule type" value="Genomic_DNA"/>
</dbReference>
<dbReference type="Proteomes" id="UP000774804">
    <property type="component" value="Unassembled WGS sequence"/>
</dbReference>
<evidence type="ECO:0000313" key="6">
    <source>
        <dbReference type="EMBL" id="KAG3204140.1"/>
    </source>
</evidence>
<sequence>MGASDDAVLGTDNPSSNSADSASVAAGTSHDPIALFEGSASSSEPAQDDGVDLAPASDSASEES</sequence>
<dbReference type="Proteomes" id="UP000697107">
    <property type="component" value="Unassembled WGS sequence"/>
</dbReference>
<keyword evidence="8" id="KW-1185">Reference proteome</keyword>
<gene>
    <name evidence="7" type="ORF">PC110_g20291</name>
    <name evidence="2" type="ORF">PC113_g22897</name>
    <name evidence="3" type="ORF">PC115_g22805</name>
    <name evidence="4" type="ORF">PC117_g25492</name>
    <name evidence="5" type="ORF">PC118_g23022</name>
    <name evidence="6" type="ORF">PC129_g22619</name>
</gene>
<dbReference type="OrthoDB" id="145102at2759"/>
<reference evidence="7 8" key="1">
    <citation type="submission" date="2018-01" db="EMBL/GenBank/DDBJ databases">
        <title>Draft genome of the strawberry crown rot pathogen Phytophthora cactorum.</title>
        <authorList>
            <person name="Armitage A.D."/>
            <person name="Lysoe E."/>
            <person name="Nellist C.F."/>
            <person name="Harrison R.J."/>
            <person name="Brurberg M.B."/>
        </authorList>
    </citation>
    <scope>NUCLEOTIDE SEQUENCE [LARGE SCALE GENOMIC DNA]</scope>
    <source>
        <strain evidence="7 8">10300</strain>
    </source>
</reference>
<protein>
    <submittedName>
        <fullName evidence="7">Uncharacterized protein</fullName>
    </submittedName>
</protein>
<dbReference type="VEuPathDB" id="FungiDB:PC110_g20291"/>
<dbReference type="EMBL" id="RCMK01001996">
    <property type="protein sequence ID" value="KAG2885899.1"/>
    <property type="molecule type" value="Genomic_DNA"/>
</dbReference>
<dbReference type="EMBL" id="RCMV01002163">
    <property type="protein sequence ID" value="KAG3204140.1"/>
    <property type="molecule type" value="Genomic_DNA"/>
</dbReference>
<feature type="region of interest" description="Disordered" evidence="1">
    <location>
        <begin position="1"/>
        <end position="64"/>
    </location>
</feature>
<proteinExistence type="predicted"/>
<reference evidence="6" key="2">
    <citation type="submission" date="2018-05" db="EMBL/GenBank/DDBJ databases">
        <title>Effector identification in a new, highly contiguous assembly of the strawberry crown rot pathogen Phytophthora cactorum.</title>
        <authorList>
            <person name="Armitage A.D."/>
            <person name="Nellist C.F."/>
            <person name="Bates H."/>
            <person name="Vickerstaff R.J."/>
            <person name="Harrison R.J."/>
        </authorList>
    </citation>
    <scope>NUCLEOTIDE SEQUENCE</scope>
    <source>
        <strain evidence="2">15-7</strain>
        <strain evidence="3">4032</strain>
        <strain evidence="4">4040</strain>
        <strain evidence="5">P415</strain>
        <strain evidence="6">P421</strain>
    </source>
</reference>
<evidence type="ECO:0000313" key="8">
    <source>
        <dbReference type="Proteomes" id="UP000251314"/>
    </source>
</evidence>
<organism evidence="7 8">
    <name type="scientific">Phytophthora cactorum</name>
    <dbReference type="NCBI Taxonomy" id="29920"/>
    <lineage>
        <taxon>Eukaryota</taxon>
        <taxon>Sar</taxon>
        <taxon>Stramenopiles</taxon>
        <taxon>Oomycota</taxon>
        <taxon>Peronosporomycetes</taxon>
        <taxon>Peronosporales</taxon>
        <taxon>Peronosporaceae</taxon>
        <taxon>Phytophthora</taxon>
    </lineage>
</organism>
<evidence type="ECO:0000313" key="4">
    <source>
        <dbReference type="EMBL" id="KAG2885899.1"/>
    </source>
</evidence>
<feature type="compositionally biased region" description="Low complexity" evidence="1">
    <location>
        <begin position="15"/>
        <end position="26"/>
    </location>
</feature>
<dbReference type="Proteomes" id="UP000736787">
    <property type="component" value="Unassembled WGS sequence"/>
</dbReference>
<evidence type="ECO:0000256" key="1">
    <source>
        <dbReference type="SAM" id="MobiDB-lite"/>
    </source>
</evidence>
<name>A0A329REZ3_9STRA</name>
<dbReference type="EMBL" id="RCMG01001890">
    <property type="protein sequence ID" value="KAG2818117.1"/>
    <property type="molecule type" value="Genomic_DNA"/>
</dbReference>
<dbReference type="EMBL" id="MJFZ01001095">
    <property type="protein sequence ID" value="RAW23275.1"/>
    <property type="molecule type" value="Genomic_DNA"/>
</dbReference>